<evidence type="ECO:0000313" key="6">
    <source>
        <dbReference type="EMBL" id="QUE50726.1"/>
    </source>
</evidence>
<gene>
    <name evidence="6" type="ORF">KBB96_17925</name>
</gene>
<evidence type="ECO:0000313" key="7">
    <source>
        <dbReference type="Proteomes" id="UP000676169"/>
    </source>
</evidence>
<protein>
    <submittedName>
        <fullName evidence="6">MBL fold metallo-hydrolase</fullName>
    </submittedName>
</protein>
<evidence type="ECO:0000259" key="5">
    <source>
        <dbReference type="SMART" id="SM00849"/>
    </source>
</evidence>
<dbReference type="EMBL" id="CP073100">
    <property type="protein sequence ID" value="QUE50726.1"/>
    <property type="molecule type" value="Genomic_DNA"/>
</dbReference>
<dbReference type="PANTHER" id="PTHR42978:SF6">
    <property type="entry name" value="QUORUM-QUENCHING LACTONASE YTNP-RELATED"/>
    <property type="match status" value="1"/>
</dbReference>
<keyword evidence="4" id="KW-0862">Zinc</keyword>
<dbReference type="PANTHER" id="PTHR42978">
    <property type="entry name" value="QUORUM-QUENCHING LACTONASE YTNP-RELATED-RELATED"/>
    <property type="match status" value="1"/>
</dbReference>
<keyword evidence="7" id="KW-1185">Reference proteome</keyword>
<dbReference type="InterPro" id="IPR006311">
    <property type="entry name" value="TAT_signal"/>
</dbReference>
<dbReference type="InterPro" id="IPR001279">
    <property type="entry name" value="Metallo-B-lactamas"/>
</dbReference>
<keyword evidence="2" id="KW-0479">Metal-binding</keyword>
<evidence type="ECO:0000256" key="3">
    <source>
        <dbReference type="ARBA" id="ARBA00022801"/>
    </source>
</evidence>
<dbReference type="KEGG" id="lamb:KBB96_17925"/>
<name>A0A975G8J3_9BACT</name>
<dbReference type="InterPro" id="IPR036866">
    <property type="entry name" value="RibonucZ/Hydroxyglut_hydro"/>
</dbReference>
<evidence type="ECO:0000256" key="2">
    <source>
        <dbReference type="ARBA" id="ARBA00022723"/>
    </source>
</evidence>
<accession>A0A975G8J3</accession>
<dbReference type="RefSeq" id="WP_211630866.1">
    <property type="nucleotide sequence ID" value="NZ_CP073100.1"/>
</dbReference>
<dbReference type="CDD" id="cd07720">
    <property type="entry name" value="OPHC2-like_MBL-fold"/>
    <property type="match status" value="1"/>
</dbReference>
<feature type="domain" description="Metallo-beta-lactamase" evidence="5">
    <location>
        <begin position="98"/>
        <end position="306"/>
    </location>
</feature>
<dbReference type="PROSITE" id="PS51318">
    <property type="entry name" value="TAT"/>
    <property type="match status" value="1"/>
</dbReference>
<evidence type="ECO:0000256" key="4">
    <source>
        <dbReference type="ARBA" id="ARBA00022833"/>
    </source>
</evidence>
<dbReference type="Pfam" id="PF00753">
    <property type="entry name" value="Lactamase_B"/>
    <property type="match status" value="1"/>
</dbReference>
<keyword evidence="3" id="KW-0378">Hydrolase</keyword>
<reference evidence="6" key="1">
    <citation type="submission" date="2021-04" db="EMBL/GenBank/DDBJ databases">
        <title>Luteolibacter sp. 32A isolated from the skin of an Anderson's salamander (Ambystoma andersonii).</title>
        <authorList>
            <person name="Spergser J."/>
            <person name="Busse H.-J."/>
        </authorList>
    </citation>
    <scope>NUCLEOTIDE SEQUENCE</scope>
    <source>
        <strain evidence="6">32A</strain>
    </source>
</reference>
<dbReference type="Gene3D" id="3.60.15.10">
    <property type="entry name" value="Ribonuclease Z/Hydroxyacylglutathione hydrolase-like"/>
    <property type="match status" value="1"/>
</dbReference>
<comment type="similarity">
    <text evidence="1">Belongs to the metallo-beta-lactamase superfamily.</text>
</comment>
<dbReference type="SMART" id="SM00849">
    <property type="entry name" value="Lactamase_B"/>
    <property type="match status" value="1"/>
</dbReference>
<dbReference type="GO" id="GO:0016787">
    <property type="term" value="F:hydrolase activity"/>
    <property type="evidence" value="ECO:0007669"/>
    <property type="project" value="UniProtKB-KW"/>
</dbReference>
<evidence type="ECO:0000256" key="1">
    <source>
        <dbReference type="ARBA" id="ARBA00007749"/>
    </source>
</evidence>
<organism evidence="6 7">
    <name type="scientific">Luteolibacter ambystomatis</name>
    <dbReference type="NCBI Taxonomy" id="2824561"/>
    <lineage>
        <taxon>Bacteria</taxon>
        <taxon>Pseudomonadati</taxon>
        <taxon>Verrucomicrobiota</taxon>
        <taxon>Verrucomicrobiia</taxon>
        <taxon>Verrucomicrobiales</taxon>
        <taxon>Verrucomicrobiaceae</taxon>
        <taxon>Luteolibacter</taxon>
    </lineage>
</organism>
<dbReference type="InterPro" id="IPR051013">
    <property type="entry name" value="MBL_superfamily_lactonases"/>
</dbReference>
<dbReference type="Proteomes" id="UP000676169">
    <property type="component" value="Chromosome"/>
</dbReference>
<sequence>MTHGAEFSRRGFLGSALAGLALPGMAGSAAGEGANPDKPFRNPFVYRFTIGDLEAFSISDCNLQLREGLGLMWPEEDRPKMKDVMDLHGEAGNQLPLYVNLLVVRSGKEVAVFDAGFGRGSNPQMGWFESGLAMAGVRPEEVTAAFLSHSHSDHLNGFVTAGKPTFPNAAFYVLPEEVAFWRSPEPDFSKSKRDKKPLPNMVREVRANFDILQPVMQQVKPGTQLWNGKVTVEAAPGHTDGHACFRIRSGNDELLHLMDLSHHALLMFANPDWTIAFDHDPVQAVVTRKKYWSEAAAKRTRCYGFHLPWPGLGRIVQTGASYSWWAEKLTWMA</sequence>
<dbReference type="SUPFAM" id="SSF56281">
    <property type="entry name" value="Metallo-hydrolase/oxidoreductase"/>
    <property type="match status" value="1"/>
</dbReference>
<dbReference type="GO" id="GO:0046872">
    <property type="term" value="F:metal ion binding"/>
    <property type="evidence" value="ECO:0007669"/>
    <property type="project" value="UniProtKB-KW"/>
</dbReference>
<dbReference type="AlphaFoldDB" id="A0A975G8J3"/>
<proteinExistence type="inferred from homology"/>